<dbReference type="EMBL" id="HBHK01011334">
    <property type="protein sequence ID" value="CAD9680901.1"/>
    <property type="molecule type" value="Transcribed_RNA"/>
</dbReference>
<evidence type="ECO:0000313" key="2">
    <source>
        <dbReference type="EMBL" id="CAD9680901.1"/>
    </source>
</evidence>
<organism evidence="2">
    <name type="scientific">Mucochytrium quahogii</name>
    <dbReference type="NCBI Taxonomy" id="96639"/>
    <lineage>
        <taxon>Eukaryota</taxon>
        <taxon>Sar</taxon>
        <taxon>Stramenopiles</taxon>
        <taxon>Bigyra</taxon>
        <taxon>Labyrinthulomycetes</taxon>
        <taxon>Thraustochytrida</taxon>
        <taxon>Thraustochytriidae</taxon>
        <taxon>Mucochytrium</taxon>
    </lineage>
</organism>
<gene>
    <name evidence="2" type="ORF">QSP1433_LOCUS7082</name>
</gene>
<protein>
    <submittedName>
        <fullName evidence="2">Uncharacterized protein</fullName>
    </submittedName>
</protein>
<name>A0A7S2RUQ1_9STRA</name>
<proteinExistence type="predicted"/>
<reference evidence="2" key="1">
    <citation type="submission" date="2021-01" db="EMBL/GenBank/DDBJ databases">
        <authorList>
            <person name="Corre E."/>
            <person name="Pelletier E."/>
            <person name="Niang G."/>
            <person name="Scheremetjew M."/>
            <person name="Finn R."/>
            <person name="Kale V."/>
            <person name="Holt S."/>
            <person name="Cochrane G."/>
            <person name="Meng A."/>
            <person name="Brown T."/>
            <person name="Cohen L."/>
        </authorList>
    </citation>
    <scope>NUCLEOTIDE SEQUENCE</scope>
    <source>
        <strain evidence="2">NY070348D</strain>
    </source>
</reference>
<keyword evidence="1" id="KW-0732">Signal</keyword>
<sequence>MVIVGMLRAVGIFCTCCAAAVAAQTSWESFEVSACPTDPRVIWNAPTWEACPFPESVNSLEGKYVMECYYYNAPLDWKDKGPCDKGGGVMPMWVKRIYSKHVDPATAEASLVMANPGGPGGSEESFFTSSLVRDFHSLTDDKKVYYVQKVRGVSGEGAIACENNSMVNSFLGTYTAEEERCIKYVLDHHGHKLKLIGYEQMSFDLRYTLSLVRASSREGNVYTYGISAGTRFLLVYLGMFTGVGDQFDGYIFDGTVNPGEVSLARTYGEGQEAYTRISMTNCLDQRECWGHFRGLKYIDNENRSRSVVSIVRLYEHLVNRLHDAGSKSRCVRRLAKISGESIAAHDLVLAFKSAMASWIHDIDSRPLISASVLRLYYCEYGSTEKIRMSQEKNLQALLFVYRKGVNLIYDHSLRTEIQSNLFTGASMLLNEYTTWEHFGEDLPIFESFSDYDNPYYDRSSTWGIVRMMKILYNEKYKYDFDINITMRARTDKPVLILNGDMDPATPEQTMSDYFGQWDSTANSKHLRFVVPSSPHGTVFSGRSTYKPHYTCGLQLLTSFVNNNGTIPLNDRLCLQHPVMTDFEGRRQHTLQQVKIWLNSSSLWP</sequence>
<evidence type="ECO:0000256" key="1">
    <source>
        <dbReference type="SAM" id="SignalP"/>
    </source>
</evidence>
<dbReference type="InterPro" id="IPR029058">
    <property type="entry name" value="AB_hydrolase_fold"/>
</dbReference>
<accession>A0A7S2RUQ1</accession>
<dbReference type="SUPFAM" id="SSF53474">
    <property type="entry name" value="alpha/beta-Hydrolases"/>
    <property type="match status" value="1"/>
</dbReference>
<feature type="signal peptide" evidence="1">
    <location>
        <begin position="1"/>
        <end position="22"/>
    </location>
</feature>
<dbReference type="AlphaFoldDB" id="A0A7S2RUQ1"/>
<feature type="chain" id="PRO_5031091415" evidence="1">
    <location>
        <begin position="23"/>
        <end position="604"/>
    </location>
</feature>